<feature type="transmembrane region" description="Helical" evidence="10">
    <location>
        <begin position="21"/>
        <end position="40"/>
    </location>
</feature>
<dbReference type="Gene3D" id="3.55.40.10">
    <property type="entry name" value="minor pseudopilin epsh domain"/>
    <property type="match status" value="1"/>
</dbReference>
<evidence type="ECO:0000256" key="1">
    <source>
        <dbReference type="ARBA" id="ARBA00004377"/>
    </source>
</evidence>
<keyword evidence="5" id="KW-0997">Cell inner membrane</keyword>
<protein>
    <recommendedName>
        <fullName evidence="2">Type II secretion system protein H</fullName>
    </recommendedName>
    <alternativeName>
        <fullName evidence="9">General secretion pathway protein H</fullName>
    </alternativeName>
</protein>
<keyword evidence="7 10" id="KW-1133">Transmembrane helix</keyword>
<evidence type="ECO:0000313" key="12">
    <source>
        <dbReference type="Proteomes" id="UP000028073"/>
    </source>
</evidence>
<dbReference type="InterPro" id="IPR045584">
    <property type="entry name" value="Pilin-like"/>
</dbReference>
<dbReference type="PROSITE" id="PS00409">
    <property type="entry name" value="PROKAR_NTER_METHYL"/>
    <property type="match status" value="1"/>
</dbReference>
<evidence type="ECO:0000256" key="6">
    <source>
        <dbReference type="ARBA" id="ARBA00022692"/>
    </source>
</evidence>
<keyword evidence="3" id="KW-1003">Cell membrane</keyword>
<dbReference type="GO" id="GO:0015627">
    <property type="term" value="C:type II protein secretion system complex"/>
    <property type="evidence" value="ECO:0007669"/>
    <property type="project" value="InterPro"/>
</dbReference>
<evidence type="ECO:0000256" key="8">
    <source>
        <dbReference type="ARBA" id="ARBA00023136"/>
    </source>
</evidence>
<dbReference type="OrthoDB" id="6197315at2"/>
<dbReference type="InterPro" id="IPR002416">
    <property type="entry name" value="T2SS_protein-GspH"/>
</dbReference>
<name>A0A081NFD7_9GAMM</name>
<evidence type="ECO:0000256" key="5">
    <source>
        <dbReference type="ARBA" id="ARBA00022519"/>
    </source>
</evidence>
<dbReference type="InterPro" id="IPR049875">
    <property type="entry name" value="TypeII_GspH"/>
</dbReference>
<dbReference type="PRINTS" id="PR00885">
    <property type="entry name" value="BCTERIALGSPH"/>
</dbReference>
<proteinExistence type="predicted"/>
<evidence type="ECO:0000256" key="4">
    <source>
        <dbReference type="ARBA" id="ARBA00022481"/>
    </source>
</evidence>
<dbReference type="Pfam" id="PF07963">
    <property type="entry name" value="N_methyl"/>
    <property type="match status" value="1"/>
</dbReference>
<keyword evidence="12" id="KW-1185">Reference proteome</keyword>
<accession>A0A081NFD7</accession>
<dbReference type="GO" id="GO:0005886">
    <property type="term" value="C:plasma membrane"/>
    <property type="evidence" value="ECO:0007669"/>
    <property type="project" value="UniProtKB-SubCell"/>
</dbReference>
<dbReference type="NCBIfam" id="TIGR01708">
    <property type="entry name" value="typeII_sec_gspH"/>
    <property type="match status" value="1"/>
</dbReference>
<evidence type="ECO:0000256" key="10">
    <source>
        <dbReference type="SAM" id="Phobius"/>
    </source>
</evidence>
<gene>
    <name evidence="11" type="ORF">GZ78_15010</name>
</gene>
<dbReference type="AlphaFoldDB" id="A0A081NFD7"/>
<comment type="subcellular location">
    <subcellularLocation>
        <location evidence="1">Cell inner membrane</location>
        <topology evidence="1">Single-pass membrane protein</topology>
    </subcellularLocation>
</comment>
<evidence type="ECO:0000256" key="2">
    <source>
        <dbReference type="ARBA" id="ARBA00021549"/>
    </source>
</evidence>
<evidence type="ECO:0000256" key="9">
    <source>
        <dbReference type="ARBA" id="ARBA00030775"/>
    </source>
</evidence>
<dbReference type="NCBIfam" id="TIGR02532">
    <property type="entry name" value="IV_pilin_GFxxxE"/>
    <property type="match status" value="1"/>
</dbReference>
<dbReference type="InterPro" id="IPR012902">
    <property type="entry name" value="N_methyl_site"/>
</dbReference>
<evidence type="ECO:0000256" key="3">
    <source>
        <dbReference type="ARBA" id="ARBA00022475"/>
    </source>
</evidence>
<evidence type="ECO:0000313" key="11">
    <source>
        <dbReference type="EMBL" id="KEQ17160.1"/>
    </source>
</evidence>
<dbReference type="GO" id="GO:0015628">
    <property type="term" value="P:protein secretion by the type II secretion system"/>
    <property type="evidence" value="ECO:0007669"/>
    <property type="project" value="InterPro"/>
</dbReference>
<dbReference type="STRING" id="1137799.GZ78_15010"/>
<dbReference type="eggNOG" id="COG2165">
    <property type="taxonomic scope" value="Bacteria"/>
</dbReference>
<sequence length="178" mass="20313">MNSPVLENSRPEKRKNRGFTLVELLVVILIIGILLGITLLSPVTGNTQKTVQEQAARLQVLFSQVRDKALLDNAEYGFSIDESGRYHWWVLPLESTEWIAITETPFQPYKMPDSLDVFLNTAEGELPYLEPRDNEGPRVVFYSDYQVTPFSLYVVPNENKKQRVVLKTDGLSDVEVVR</sequence>
<keyword evidence="8 10" id="KW-0472">Membrane</keyword>
<dbReference type="RefSeq" id="WP_034837110.1">
    <property type="nucleotide sequence ID" value="NZ_JOKH01000003.1"/>
</dbReference>
<keyword evidence="4" id="KW-0488">Methylation</keyword>
<reference evidence="11 12" key="1">
    <citation type="submission" date="2014-06" db="EMBL/GenBank/DDBJ databases">
        <title>Whole Genome Sequences of Three Symbiotic Endozoicomonas Bacteria.</title>
        <authorList>
            <person name="Neave M.J."/>
            <person name="Apprill A."/>
            <person name="Voolstra C.R."/>
        </authorList>
    </citation>
    <scope>NUCLEOTIDE SEQUENCE [LARGE SCALE GENOMIC DNA]</scope>
    <source>
        <strain evidence="11 12">DSM 25634</strain>
    </source>
</reference>
<keyword evidence="6 10" id="KW-0812">Transmembrane</keyword>
<dbReference type="EMBL" id="JOKH01000003">
    <property type="protein sequence ID" value="KEQ17160.1"/>
    <property type="molecule type" value="Genomic_DNA"/>
</dbReference>
<comment type="caution">
    <text evidence="11">The sequence shown here is derived from an EMBL/GenBank/DDBJ whole genome shotgun (WGS) entry which is preliminary data.</text>
</comment>
<dbReference type="Proteomes" id="UP000028073">
    <property type="component" value="Unassembled WGS sequence"/>
</dbReference>
<organism evidence="11 12">
    <name type="scientific">Endozoicomonas numazuensis</name>
    <dbReference type="NCBI Taxonomy" id="1137799"/>
    <lineage>
        <taxon>Bacteria</taxon>
        <taxon>Pseudomonadati</taxon>
        <taxon>Pseudomonadota</taxon>
        <taxon>Gammaproteobacteria</taxon>
        <taxon>Oceanospirillales</taxon>
        <taxon>Endozoicomonadaceae</taxon>
        <taxon>Endozoicomonas</taxon>
    </lineage>
</organism>
<dbReference type="SUPFAM" id="SSF54523">
    <property type="entry name" value="Pili subunits"/>
    <property type="match status" value="1"/>
</dbReference>
<evidence type="ECO:0000256" key="7">
    <source>
        <dbReference type="ARBA" id="ARBA00022989"/>
    </source>
</evidence>